<dbReference type="EMBL" id="BFAG01000003">
    <property type="protein sequence ID" value="GBF05041.1"/>
    <property type="molecule type" value="Genomic_DNA"/>
</dbReference>
<protein>
    <recommendedName>
        <fullName evidence="3">NHL repeat containing protein</fullName>
    </recommendedName>
</protein>
<comment type="caution">
    <text evidence="1">The sequence shown here is derived from an EMBL/GenBank/DDBJ whole genome shotgun (WGS) entry which is preliminary data.</text>
</comment>
<evidence type="ECO:0000313" key="1">
    <source>
        <dbReference type="EMBL" id="GBF05041.1"/>
    </source>
</evidence>
<dbReference type="InterPro" id="IPR048031">
    <property type="entry name" value="ScyD/ScyE-like"/>
</dbReference>
<dbReference type="OrthoDB" id="2806980at2"/>
<dbReference type="SUPFAM" id="SSF63829">
    <property type="entry name" value="Calcium-dependent phosphotriesterase"/>
    <property type="match status" value="2"/>
</dbReference>
<name>A0A2I9DJQ7_9DEIO</name>
<keyword evidence="2" id="KW-1185">Reference proteome</keyword>
<evidence type="ECO:0008006" key="3">
    <source>
        <dbReference type="Google" id="ProtNLM"/>
    </source>
</evidence>
<dbReference type="RefSeq" id="WP_103128490.1">
    <property type="nucleotide sequence ID" value="NZ_BFAG01000003.1"/>
</dbReference>
<gene>
    <name evidence="1" type="ORF">DAERI_030207</name>
</gene>
<dbReference type="PANTHER" id="PTHR40274">
    <property type="entry name" value="VIRGINIAMYCIN B LYASE"/>
    <property type="match status" value="1"/>
</dbReference>
<dbReference type="InterPro" id="IPR051344">
    <property type="entry name" value="Vgb"/>
</dbReference>
<reference evidence="2" key="1">
    <citation type="submission" date="2018-01" db="EMBL/GenBank/DDBJ databases">
        <title>Draft Genome Sequence of the Radioresistant Bacterium Deinococcus aerius TR0125, Isolated from the Higher Atmosphere above Japan.</title>
        <authorList>
            <person name="Satoh K."/>
            <person name="Arai H."/>
            <person name="Sanzen T."/>
            <person name="Kawaguchi Y."/>
            <person name="Hayashi H."/>
            <person name="Yokobori S."/>
            <person name="Yamagishi A."/>
            <person name="Oono Y."/>
            <person name="Narumi I."/>
        </authorList>
    </citation>
    <scope>NUCLEOTIDE SEQUENCE [LARGE SCALE GENOMIC DNA]</scope>
    <source>
        <strain evidence="2">TR0125</strain>
    </source>
</reference>
<dbReference type="NCBIfam" id="NF033206">
    <property type="entry name" value="ScyE_fam"/>
    <property type="match status" value="1"/>
</dbReference>
<dbReference type="Gene3D" id="2.130.10.10">
    <property type="entry name" value="YVTN repeat-like/Quinoprotein amine dehydrogenase"/>
    <property type="match status" value="1"/>
</dbReference>
<accession>A0A2I9DJQ7</accession>
<dbReference type="PANTHER" id="PTHR40274:SF4">
    <property type="entry name" value="BLL1406 PROTEIN"/>
    <property type="match status" value="1"/>
</dbReference>
<organism evidence="1 2">
    <name type="scientific">Deinococcus aerius</name>
    <dbReference type="NCBI Taxonomy" id="200253"/>
    <lineage>
        <taxon>Bacteria</taxon>
        <taxon>Thermotogati</taxon>
        <taxon>Deinococcota</taxon>
        <taxon>Deinococci</taxon>
        <taxon>Deinococcales</taxon>
        <taxon>Deinococcaceae</taxon>
        <taxon>Deinococcus</taxon>
    </lineage>
</organism>
<dbReference type="AlphaFoldDB" id="A0A2I9DJQ7"/>
<dbReference type="Gene3D" id="2.40.10.500">
    <property type="match status" value="1"/>
</dbReference>
<dbReference type="Proteomes" id="UP000236569">
    <property type="component" value="Unassembled WGS sequence"/>
</dbReference>
<sequence length="384" mass="38744">MPSPATARPAPSAVFLLGLALLTGCGRLIQTVPPAHGETVASGLSAPQGVEVDGSGNIWVIDSGTGGDQVVATLPGAPGQPDVQITLGNTAKLVRVDTGGQQQTVTTLPSVGTPFGNSGGARITTLGGNVYVTAGQWTALPGPPLTRPDKVAAVLRVNGNATTEVANLFAFEAANNPDKVPAVPPTPNGQPGIDSHPYGITSLNGQLYVADAAGNDLLRVDPATGAVSLVTVFAPLTVPNTETADPNDTIQAQAVPTGLTVGADGALYVALLPGGEVPGTAKVVRVDPATGQQTDWATGLSQLTDVRKGPDGNLYAVQLAPTGPGSGSVVRISAKNSKEVVLGGLNFPTSIAFNSRGDAFIAVNGVSPGGRVVRYDFLTRYKGQ</sequence>
<evidence type="ECO:0000313" key="2">
    <source>
        <dbReference type="Proteomes" id="UP000236569"/>
    </source>
</evidence>
<dbReference type="InterPro" id="IPR015943">
    <property type="entry name" value="WD40/YVTN_repeat-like_dom_sf"/>
</dbReference>
<proteinExistence type="predicted"/>